<dbReference type="GO" id="GO:0000166">
    <property type="term" value="F:nucleotide binding"/>
    <property type="evidence" value="ECO:0007669"/>
    <property type="project" value="UniProtKB-KW"/>
</dbReference>
<dbReference type="RefSeq" id="XP_008076240.1">
    <property type="nucleotide sequence ID" value="XM_008078049.1"/>
</dbReference>
<comment type="catalytic activity">
    <reaction evidence="1 10">
        <text>(6R)-NADHX = (6S)-NADHX</text>
        <dbReference type="Rhea" id="RHEA:32215"/>
        <dbReference type="ChEBI" id="CHEBI:64074"/>
        <dbReference type="ChEBI" id="CHEBI:64075"/>
        <dbReference type="EC" id="5.1.99.6"/>
    </reaction>
</comment>
<dbReference type="STRING" id="1116229.S3DGU9"/>
<name>S3DGU9_GLAL2</name>
<dbReference type="PANTHER" id="PTHR13232:SF10">
    <property type="entry name" value="NAD(P)H-HYDRATE EPIMERASE"/>
    <property type="match status" value="1"/>
</dbReference>
<dbReference type="InterPro" id="IPR036652">
    <property type="entry name" value="YjeF_N_dom_sf"/>
</dbReference>
<dbReference type="KEGG" id="glz:GLAREA_09088"/>
<feature type="binding site" evidence="10">
    <location>
        <position position="156"/>
    </location>
    <ligand>
        <name>(6S)-NADPHX</name>
        <dbReference type="ChEBI" id="CHEBI:64076"/>
    </ligand>
</feature>
<feature type="domain" description="YjeF N-terminal" evidence="11">
    <location>
        <begin position="11"/>
        <end position="216"/>
    </location>
</feature>
<dbReference type="Gene3D" id="3.40.50.10260">
    <property type="entry name" value="YjeF N-terminal domain"/>
    <property type="match status" value="1"/>
</dbReference>
<organism evidence="12 13">
    <name type="scientific">Glarea lozoyensis (strain ATCC 20868 / MF5171)</name>
    <dbReference type="NCBI Taxonomy" id="1116229"/>
    <lineage>
        <taxon>Eukaryota</taxon>
        <taxon>Fungi</taxon>
        <taxon>Dikarya</taxon>
        <taxon>Ascomycota</taxon>
        <taxon>Pezizomycotina</taxon>
        <taxon>Leotiomycetes</taxon>
        <taxon>Helotiales</taxon>
        <taxon>Helotiaceae</taxon>
        <taxon>Glarea</taxon>
    </lineage>
</organism>
<dbReference type="SUPFAM" id="SSF64153">
    <property type="entry name" value="YjeF N-terminal domain-like"/>
    <property type="match status" value="1"/>
</dbReference>
<dbReference type="InterPro" id="IPR032976">
    <property type="entry name" value="YJEFN_prot_NAXE-like"/>
</dbReference>
<proteinExistence type="inferred from homology"/>
<evidence type="ECO:0000256" key="8">
    <source>
        <dbReference type="ARBA" id="ARBA00023027"/>
    </source>
</evidence>
<dbReference type="NCBIfam" id="TIGR00197">
    <property type="entry name" value="yjeF_nterm"/>
    <property type="match status" value="1"/>
</dbReference>
<evidence type="ECO:0000256" key="1">
    <source>
        <dbReference type="ARBA" id="ARBA00000013"/>
    </source>
</evidence>
<keyword evidence="7 10" id="KW-0630">Potassium</keyword>
<feature type="binding site" evidence="10">
    <location>
        <begin position="61"/>
        <end position="65"/>
    </location>
    <ligand>
        <name>(6S)-NADPHX</name>
        <dbReference type="ChEBI" id="CHEBI:64076"/>
    </ligand>
</feature>
<dbReference type="HOGENOM" id="CLU_024853_3_0_1"/>
<dbReference type="InterPro" id="IPR004443">
    <property type="entry name" value="YjeF_N_dom"/>
</dbReference>
<keyword evidence="6" id="KW-0521">NADP</keyword>
<comment type="caution">
    <text evidence="10">Lacks conserved residue(s) required for the propagation of feature annotation.</text>
</comment>
<dbReference type="GO" id="GO:0046872">
    <property type="term" value="F:metal ion binding"/>
    <property type="evidence" value="ECO:0007669"/>
    <property type="project" value="UniProtKB-KW"/>
</dbReference>
<evidence type="ECO:0000256" key="3">
    <source>
        <dbReference type="ARBA" id="ARBA00012228"/>
    </source>
</evidence>
<comment type="function">
    <text evidence="10">Catalyzes the epimerization of the S- and R-forms of NAD(P)HX, a damaged form of NAD(P)H that is a result of enzymatic or heat-dependent hydration. This is a prerequisite for the S-specific NAD(P)H-hydrate dehydratase to allow the repair of both epimers of NAD(P)HX.</text>
</comment>
<feature type="binding site" evidence="10">
    <location>
        <position position="159"/>
    </location>
    <ligand>
        <name>K(+)</name>
        <dbReference type="ChEBI" id="CHEBI:29103"/>
    </ligand>
</feature>
<sequence length="236" mass="25528">MALKTLSAASAAALDKDLMSVGAFSLDQLMELAGLSVSQAVYRVHPPSKGRRILVACGPGNNGGDGLVAARHLWHYGYKPTMYYPKQSSNELYQRLASQLKDLSIPFTTDFPAALKETDHILDAIFGFSFSGPVREPFSTVIQALSETKIPVTAVDAPSSWEIETGPPKEGPGAVYMPDVLVSLTAPKPLVSFFKGRHFVGGRFVSPVIAEKYDLDVPDYEGIDQVVEIGKDGKRL</sequence>
<keyword evidence="10" id="KW-0963">Cytoplasm</keyword>
<reference evidence="12 13" key="1">
    <citation type="journal article" date="2013" name="BMC Genomics">
        <title>Genomics-driven discovery of the pneumocandin biosynthetic gene cluster in the fungus Glarea lozoyensis.</title>
        <authorList>
            <person name="Chen L."/>
            <person name="Yue Q."/>
            <person name="Zhang X."/>
            <person name="Xiang M."/>
            <person name="Wang C."/>
            <person name="Li S."/>
            <person name="Che Y."/>
            <person name="Ortiz-Lopez F.J."/>
            <person name="Bills G.F."/>
            <person name="Liu X."/>
            <person name="An Z."/>
        </authorList>
    </citation>
    <scope>NUCLEOTIDE SEQUENCE [LARGE SCALE GENOMIC DNA]</scope>
    <source>
        <strain evidence="13">ATCC 20868 / MF5171</strain>
    </source>
</reference>
<dbReference type="EC" id="5.1.99.6" evidence="3 10"/>
<dbReference type="PANTHER" id="PTHR13232">
    <property type="entry name" value="NAD(P)H-HYDRATE EPIMERASE"/>
    <property type="match status" value="1"/>
</dbReference>
<comment type="cofactor">
    <cofactor evidence="10">
        <name>K(+)</name>
        <dbReference type="ChEBI" id="CHEBI:29103"/>
    </cofactor>
    <text evidence="10">Binds 1 potassium ion per subunit.</text>
</comment>
<dbReference type="AlphaFoldDB" id="S3DGU9"/>
<comment type="similarity">
    <text evidence="10">Belongs to the NnrE/AIBP family.</text>
</comment>
<gene>
    <name evidence="12" type="ORF">GLAREA_09088</name>
</gene>
<comment type="subcellular location">
    <subcellularLocation>
        <location evidence="10">Cytoplasm</location>
    </subcellularLocation>
    <subcellularLocation>
        <location evidence="10">Mitochondrion</location>
    </subcellularLocation>
</comment>
<evidence type="ECO:0000256" key="9">
    <source>
        <dbReference type="ARBA" id="ARBA00023235"/>
    </source>
</evidence>
<feature type="binding site" evidence="10">
    <location>
        <begin position="127"/>
        <end position="133"/>
    </location>
    <ligand>
        <name>(6S)-NADPHX</name>
        <dbReference type="ChEBI" id="CHEBI:64076"/>
    </ligand>
</feature>
<dbReference type="OMA" id="RHLFHYG"/>
<accession>S3DGU9</accession>
<protein>
    <recommendedName>
        <fullName evidence="3 10">NAD(P)H-hydrate epimerase</fullName>
        <ecNumber evidence="3 10">5.1.99.6</ecNumber>
    </recommendedName>
    <alternativeName>
        <fullName evidence="10">NAD(P)HX epimerase</fullName>
    </alternativeName>
</protein>
<comment type="catalytic activity">
    <reaction evidence="2 10">
        <text>(6R)-NADPHX = (6S)-NADPHX</text>
        <dbReference type="Rhea" id="RHEA:32227"/>
        <dbReference type="ChEBI" id="CHEBI:64076"/>
        <dbReference type="ChEBI" id="CHEBI:64077"/>
        <dbReference type="EC" id="5.1.99.6"/>
    </reaction>
</comment>
<dbReference type="GeneID" id="19468136"/>
<dbReference type="HAMAP" id="MF_01966">
    <property type="entry name" value="NADHX_epimerase"/>
    <property type="match status" value="1"/>
</dbReference>
<evidence type="ECO:0000259" key="11">
    <source>
        <dbReference type="PROSITE" id="PS51385"/>
    </source>
</evidence>
<evidence type="ECO:0000256" key="5">
    <source>
        <dbReference type="ARBA" id="ARBA00022741"/>
    </source>
</evidence>
<evidence type="ECO:0000256" key="10">
    <source>
        <dbReference type="HAMAP-Rule" id="MF_03159"/>
    </source>
</evidence>
<keyword evidence="8 10" id="KW-0520">NAD</keyword>
<dbReference type="PROSITE" id="PS51385">
    <property type="entry name" value="YJEF_N"/>
    <property type="match status" value="1"/>
</dbReference>
<keyword evidence="13" id="KW-1185">Reference proteome</keyword>
<feature type="binding site" evidence="10">
    <location>
        <position position="123"/>
    </location>
    <ligand>
        <name>K(+)</name>
        <dbReference type="ChEBI" id="CHEBI:29103"/>
    </ligand>
</feature>
<keyword evidence="4 10" id="KW-0479">Metal-binding</keyword>
<feature type="binding site" evidence="10">
    <location>
        <position position="62"/>
    </location>
    <ligand>
        <name>K(+)</name>
        <dbReference type="ChEBI" id="CHEBI:29103"/>
    </ligand>
</feature>
<dbReference type="EMBL" id="KE145352">
    <property type="protein sequence ID" value="EPE36925.1"/>
    <property type="molecule type" value="Genomic_DNA"/>
</dbReference>
<dbReference type="FunFam" id="3.40.50.10260:FF:000005">
    <property type="entry name" value="NAD(P)H-hydrate epimerase"/>
    <property type="match status" value="1"/>
</dbReference>
<evidence type="ECO:0000256" key="2">
    <source>
        <dbReference type="ARBA" id="ARBA00000909"/>
    </source>
</evidence>
<keyword evidence="10" id="KW-0496">Mitochondrion</keyword>
<evidence type="ECO:0000256" key="4">
    <source>
        <dbReference type="ARBA" id="ARBA00022723"/>
    </source>
</evidence>
<evidence type="ECO:0000256" key="6">
    <source>
        <dbReference type="ARBA" id="ARBA00022857"/>
    </source>
</evidence>
<evidence type="ECO:0000313" key="12">
    <source>
        <dbReference type="EMBL" id="EPE36925.1"/>
    </source>
</evidence>
<dbReference type="OrthoDB" id="10064708at2759"/>
<dbReference type="GO" id="GO:0005739">
    <property type="term" value="C:mitochondrion"/>
    <property type="evidence" value="ECO:0007669"/>
    <property type="project" value="UniProtKB-SubCell"/>
</dbReference>
<dbReference type="Pfam" id="PF03853">
    <property type="entry name" value="YjeF_N"/>
    <property type="match status" value="1"/>
</dbReference>
<dbReference type="GO" id="GO:0052856">
    <property type="term" value="F:NAD(P)HX epimerase activity"/>
    <property type="evidence" value="ECO:0007669"/>
    <property type="project" value="UniProtKB-UniRule"/>
</dbReference>
<keyword evidence="5 10" id="KW-0547">Nucleotide-binding</keyword>
<dbReference type="eggNOG" id="KOG2585">
    <property type="taxonomic scope" value="Eukaryota"/>
</dbReference>
<evidence type="ECO:0000256" key="7">
    <source>
        <dbReference type="ARBA" id="ARBA00022958"/>
    </source>
</evidence>
<keyword evidence="9 10" id="KW-0413">Isomerase</keyword>
<dbReference type="Proteomes" id="UP000016922">
    <property type="component" value="Unassembled WGS sequence"/>
</dbReference>
<evidence type="ECO:0000313" key="13">
    <source>
        <dbReference type="Proteomes" id="UP000016922"/>
    </source>
</evidence>